<dbReference type="PROSITE" id="PS50042">
    <property type="entry name" value="CNMP_BINDING_3"/>
    <property type="match status" value="1"/>
</dbReference>
<dbReference type="GO" id="GO:0016301">
    <property type="term" value="F:kinase activity"/>
    <property type="evidence" value="ECO:0007669"/>
    <property type="project" value="UniProtKB-KW"/>
</dbReference>
<evidence type="ECO:0000313" key="7">
    <source>
        <dbReference type="Proteomes" id="UP000199340"/>
    </source>
</evidence>
<dbReference type="AlphaFoldDB" id="A0A1G8GH72"/>
<dbReference type="InterPro" id="IPR036388">
    <property type="entry name" value="WH-like_DNA-bd_sf"/>
</dbReference>
<dbReference type="Gene3D" id="2.60.120.10">
    <property type="entry name" value="Jelly Rolls"/>
    <property type="match status" value="1"/>
</dbReference>
<gene>
    <name evidence="6" type="ORF">SAMN05421850_10184</name>
</gene>
<keyword evidence="7" id="KW-1185">Reference proteome</keyword>
<evidence type="ECO:0000259" key="5">
    <source>
        <dbReference type="PROSITE" id="PS51063"/>
    </source>
</evidence>
<dbReference type="SMART" id="SM00419">
    <property type="entry name" value="HTH_CRP"/>
    <property type="match status" value="1"/>
</dbReference>
<reference evidence="6 7" key="1">
    <citation type="submission" date="2016-10" db="EMBL/GenBank/DDBJ databases">
        <authorList>
            <person name="de Groot N.N."/>
        </authorList>
    </citation>
    <scope>NUCLEOTIDE SEQUENCE [LARGE SCALE GENOMIC DNA]</scope>
    <source>
        <strain evidence="6 7">DSM 28010</strain>
    </source>
</reference>
<evidence type="ECO:0000313" key="6">
    <source>
        <dbReference type="EMBL" id="SDH93724.1"/>
    </source>
</evidence>
<accession>A0A1G8GH72</accession>
<dbReference type="CDD" id="cd00038">
    <property type="entry name" value="CAP_ED"/>
    <property type="match status" value="1"/>
</dbReference>
<evidence type="ECO:0000259" key="4">
    <source>
        <dbReference type="PROSITE" id="PS50042"/>
    </source>
</evidence>
<dbReference type="PANTHER" id="PTHR24567">
    <property type="entry name" value="CRP FAMILY TRANSCRIPTIONAL REGULATORY PROTEIN"/>
    <property type="match status" value="1"/>
</dbReference>
<dbReference type="STRING" id="490829.SAMN05421850_10184"/>
<organism evidence="6 7">
    <name type="scientific">Lutimaribacter saemankumensis</name>
    <dbReference type="NCBI Taxonomy" id="490829"/>
    <lineage>
        <taxon>Bacteria</taxon>
        <taxon>Pseudomonadati</taxon>
        <taxon>Pseudomonadota</taxon>
        <taxon>Alphaproteobacteria</taxon>
        <taxon>Rhodobacterales</taxon>
        <taxon>Roseobacteraceae</taxon>
        <taxon>Lutimaribacter</taxon>
    </lineage>
</organism>
<dbReference type="PROSITE" id="PS51063">
    <property type="entry name" value="HTH_CRP_2"/>
    <property type="match status" value="1"/>
</dbReference>
<sequence>MPRVTFQIPDASTSILLSAMTPADHRDRFAQARTKTFSAGQSIFVEGEPGLDVILITEGRAEVSVMSASGRKSVIAQMGPGEVLGEIAALDGGPRPASVVAVGDVSGLVLSRANIMSFVAERPDIARAVIAELCRKVRNASEMFVTRSVVEGGPRLAMALLRLFDKWGAPDGDALVLTQRFSQSEIGEFSGLARENVNRYVKTWTDQGILGQGDGALVLLDRARLARIADG</sequence>
<dbReference type="Pfam" id="PF13545">
    <property type="entry name" value="HTH_Crp_2"/>
    <property type="match status" value="1"/>
</dbReference>
<keyword evidence="1" id="KW-0805">Transcription regulation</keyword>
<dbReference type="InterPro" id="IPR036390">
    <property type="entry name" value="WH_DNA-bd_sf"/>
</dbReference>
<dbReference type="GO" id="GO:0003700">
    <property type="term" value="F:DNA-binding transcription factor activity"/>
    <property type="evidence" value="ECO:0007669"/>
    <property type="project" value="TreeGrafter"/>
</dbReference>
<dbReference type="RefSeq" id="WP_175491356.1">
    <property type="nucleotide sequence ID" value="NZ_FNEB01000001.1"/>
</dbReference>
<keyword evidence="6" id="KW-0418">Kinase</keyword>
<dbReference type="InterPro" id="IPR014710">
    <property type="entry name" value="RmlC-like_jellyroll"/>
</dbReference>
<keyword evidence="2" id="KW-0238">DNA-binding</keyword>
<keyword evidence="3" id="KW-0804">Transcription</keyword>
<dbReference type="Pfam" id="PF00027">
    <property type="entry name" value="cNMP_binding"/>
    <property type="match status" value="1"/>
</dbReference>
<dbReference type="PANTHER" id="PTHR24567:SF68">
    <property type="entry name" value="DNA-BINDING TRANSCRIPTIONAL DUAL REGULATOR CRP"/>
    <property type="match status" value="1"/>
</dbReference>
<dbReference type="EMBL" id="FNEB01000001">
    <property type="protein sequence ID" value="SDH93724.1"/>
    <property type="molecule type" value="Genomic_DNA"/>
</dbReference>
<name>A0A1G8GH72_9RHOB</name>
<dbReference type="SUPFAM" id="SSF46785">
    <property type="entry name" value="Winged helix' DNA-binding domain"/>
    <property type="match status" value="1"/>
</dbReference>
<feature type="domain" description="Cyclic nucleotide-binding" evidence="4">
    <location>
        <begin position="16"/>
        <end position="136"/>
    </location>
</feature>
<dbReference type="SUPFAM" id="SSF51206">
    <property type="entry name" value="cAMP-binding domain-like"/>
    <property type="match status" value="1"/>
</dbReference>
<evidence type="ECO:0000256" key="3">
    <source>
        <dbReference type="ARBA" id="ARBA00023163"/>
    </source>
</evidence>
<dbReference type="SMART" id="SM00100">
    <property type="entry name" value="cNMP"/>
    <property type="match status" value="1"/>
</dbReference>
<feature type="domain" description="HTH crp-type" evidence="5">
    <location>
        <begin position="147"/>
        <end position="223"/>
    </location>
</feature>
<dbReference type="GO" id="GO:0005829">
    <property type="term" value="C:cytosol"/>
    <property type="evidence" value="ECO:0007669"/>
    <property type="project" value="TreeGrafter"/>
</dbReference>
<dbReference type="InterPro" id="IPR018490">
    <property type="entry name" value="cNMP-bd_dom_sf"/>
</dbReference>
<proteinExistence type="predicted"/>
<dbReference type="InterPro" id="IPR012318">
    <property type="entry name" value="HTH_CRP"/>
</dbReference>
<dbReference type="GO" id="GO:0003677">
    <property type="term" value="F:DNA binding"/>
    <property type="evidence" value="ECO:0007669"/>
    <property type="project" value="UniProtKB-KW"/>
</dbReference>
<dbReference type="Gene3D" id="1.10.10.10">
    <property type="entry name" value="Winged helix-like DNA-binding domain superfamily/Winged helix DNA-binding domain"/>
    <property type="match status" value="1"/>
</dbReference>
<dbReference type="InterPro" id="IPR000595">
    <property type="entry name" value="cNMP-bd_dom"/>
</dbReference>
<keyword evidence="6" id="KW-0808">Transferase</keyword>
<protein>
    <submittedName>
        <fullName evidence="6">cAMP-binding domain of CRP or a regulatory subunit of cAMP-dependent protein kinases</fullName>
    </submittedName>
</protein>
<dbReference type="InterPro" id="IPR050397">
    <property type="entry name" value="Env_Response_Regulators"/>
</dbReference>
<evidence type="ECO:0000256" key="1">
    <source>
        <dbReference type="ARBA" id="ARBA00023015"/>
    </source>
</evidence>
<dbReference type="Proteomes" id="UP000199340">
    <property type="component" value="Unassembled WGS sequence"/>
</dbReference>
<evidence type="ECO:0000256" key="2">
    <source>
        <dbReference type="ARBA" id="ARBA00023125"/>
    </source>
</evidence>